<evidence type="ECO:0000259" key="1">
    <source>
        <dbReference type="Pfam" id="PF04909"/>
    </source>
</evidence>
<dbReference type="EMBL" id="JAPDFL010000001">
    <property type="protein sequence ID" value="MCW1932313.1"/>
    <property type="molecule type" value="Genomic_DNA"/>
</dbReference>
<comment type="caution">
    <text evidence="2">The sequence shown here is derived from an EMBL/GenBank/DDBJ whole genome shotgun (WGS) entry which is preliminary data.</text>
</comment>
<proteinExistence type="predicted"/>
<dbReference type="PANTHER" id="PTHR35563">
    <property type="entry name" value="BARREL METAL-DEPENDENT HYDROLASE, PUTATIVE (AFU_ORTHOLOGUE AFUA_1G16240)-RELATED"/>
    <property type="match status" value="1"/>
</dbReference>
<dbReference type="Proteomes" id="UP001208938">
    <property type="component" value="Unassembled WGS sequence"/>
</dbReference>
<protein>
    <submittedName>
        <fullName evidence="2">Amidohydrolase family protein</fullName>
    </submittedName>
</protein>
<dbReference type="Gene3D" id="3.20.20.140">
    <property type="entry name" value="Metal-dependent hydrolases"/>
    <property type="match status" value="1"/>
</dbReference>
<sequence length="283" mass="31926">MDSHLQSGHGGLIIDCHAHIFTQDMPLRDKPRHAPTYDFTLEDYERQLDSHGVAMAVLAAASPWADYNDYLVDSIAGKARFRGTVILEPSVERYVLDNMAQDGVVGVRLHMIGQETLPDITTFEYRRMFRRIRDQGWHVHLHCAGKDLPEVLPLLEKTGVDLVVDHLGRPEPERGIDSDGFKALLRTMENGRTWIKASGHKRLGPASTDYLRELLRQCGNQRIVWGSDSPFVGEEDMTYQSTLDWLLDAVPDAEDRSRILGVNALELYFGAQPPARVRPVSDV</sequence>
<accession>A0ABT3GXN6</accession>
<dbReference type="Pfam" id="PF04909">
    <property type="entry name" value="Amidohydro_2"/>
    <property type="match status" value="1"/>
</dbReference>
<evidence type="ECO:0000313" key="3">
    <source>
        <dbReference type="Proteomes" id="UP001208938"/>
    </source>
</evidence>
<dbReference type="SUPFAM" id="SSF51556">
    <property type="entry name" value="Metallo-dependent hydrolases"/>
    <property type="match status" value="1"/>
</dbReference>
<keyword evidence="3" id="KW-1185">Reference proteome</keyword>
<evidence type="ECO:0000313" key="2">
    <source>
        <dbReference type="EMBL" id="MCW1932313.1"/>
    </source>
</evidence>
<dbReference type="PANTHER" id="PTHR35563:SF2">
    <property type="entry name" value="BARREL METAL-DEPENDENT HYDROLASE, PUTATIVE (AFU_ORTHOLOGUE AFUA_1G16240)-RELATED"/>
    <property type="match status" value="1"/>
</dbReference>
<reference evidence="2 3" key="1">
    <citation type="submission" date="2022-10" db="EMBL/GenBank/DDBJ databases">
        <title>Pararhodobacter sp. nov., isolated from marine algae.</title>
        <authorList>
            <person name="Choi B.J."/>
            <person name="Kim J.M."/>
            <person name="Lee J.K."/>
            <person name="Choi D.G."/>
            <person name="Jeon C.O."/>
        </authorList>
    </citation>
    <scope>NUCLEOTIDE SEQUENCE [LARGE SCALE GENOMIC DNA]</scope>
    <source>
        <strain evidence="2 3">ZQ420</strain>
    </source>
</reference>
<name>A0ABT3GXN6_9RHOB</name>
<organism evidence="2 3">
    <name type="scientific">Pararhodobacter zhoushanensis</name>
    <dbReference type="NCBI Taxonomy" id="2479545"/>
    <lineage>
        <taxon>Bacteria</taxon>
        <taxon>Pseudomonadati</taxon>
        <taxon>Pseudomonadota</taxon>
        <taxon>Alphaproteobacteria</taxon>
        <taxon>Rhodobacterales</taxon>
        <taxon>Paracoccaceae</taxon>
        <taxon>Pararhodobacter</taxon>
    </lineage>
</organism>
<dbReference type="InterPro" id="IPR032466">
    <property type="entry name" value="Metal_Hydrolase"/>
</dbReference>
<dbReference type="InterPro" id="IPR052358">
    <property type="entry name" value="Aro_Compnd_Degr_Hydrolases"/>
</dbReference>
<dbReference type="InterPro" id="IPR006680">
    <property type="entry name" value="Amidohydro-rel"/>
</dbReference>
<gene>
    <name evidence="2" type="ORF">OKW52_08600</name>
</gene>
<dbReference type="RefSeq" id="WP_264505328.1">
    <property type="nucleotide sequence ID" value="NZ_JAPDFL010000001.1"/>
</dbReference>
<feature type="domain" description="Amidohydrolase-related" evidence="1">
    <location>
        <begin position="14"/>
        <end position="269"/>
    </location>
</feature>